<evidence type="ECO:0000313" key="1">
    <source>
        <dbReference type="EMBL" id="GIF56647.1"/>
    </source>
</evidence>
<proteinExistence type="predicted"/>
<evidence type="ECO:0008006" key="3">
    <source>
        <dbReference type="Google" id="ProtNLM"/>
    </source>
</evidence>
<dbReference type="EMBL" id="BONC01000016">
    <property type="protein sequence ID" value="GIF56647.1"/>
    <property type="molecule type" value="Genomic_DNA"/>
</dbReference>
<accession>A0ABQ4C1J7</accession>
<name>A0ABQ4C1J7_9ACTN</name>
<keyword evidence="2" id="KW-1185">Reference proteome</keyword>
<comment type="caution">
    <text evidence="1">The sequence shown here is derived from an EMBL/GenBank/DDBJ whole genome shotgun (WGS) entry which is preliminary data.</text>
</comment>
<organism evidence="1 2">
    <name type="scientific">Asanoa iriomotensis</name>
    <dbReference type="NCBI Taxonomy" id="234613"/>
    <lineage>
        <taxon>Bacteria</taxon>
        <taxon>Bacillati</taxon>
        <taxon>Actinomycetota</taxon>
        <taxon>Actinomycetes</taxon>
        <taxon>Micromonosporales</taxon>
        <taxon>Micromonosporaceae</taxon>
        <taxon>Asanoa</taxon>
    </lineage>
</organism>
<reference evidence="1 2" key="1">
    <citation type="submission" date="2021-01" db="EMBL/GenBank/DDBJ databases">
        <title>Whole genome shotgun sequence of Asanoa iriomotensis NBRC 100142.</title>
        <authorList>
            <person name="Komaki H."/>
            <person name="Tamura T."/>
        </authorList>
    </citation>
    <scope>NUCLEOTIDE SEQUENCE [LARGE SCALE GENOMIC DNA]</scope>
    <source>
        <strain evidence="1 2">NBRC 100142</strain>
    </source>
</reference>
<evidence type="ECO:0000313" key="2">
    <source>
        <dbReference type="Proteomes" id="UP000624325"/>
    </source>
</evidence>
<dbReference type="Proteomes" id="UP000624325">
    <property type="component" value="Unassembled WGS sequence"/>
</dbReference>
<sequence>MSFRVEPAAVNAFARQVMRAAEDTTSIRSYLVPYADAPRVGGDAFKIAQQAHDQAAATIDRTLTRIISLLEESAPELDRAAAYFRRTDVGAAAALDHFLVGSEACPTTAVELELANNPCVYTTFVDSRDVQSCLRPPGPAETPANPLGFMDMISPSHWANEAFSVVFGFDPIGRAQQWLFGDWEAFAAMSPVTTNVGDALAAMAYNVQTGAAVLQDVWAGNAGEGAYRFFTDANDAVFTLRDPLGSLSESYSVMAGAVWSMGEALGGVIKALLDSAIIAGIAAAAGTATAYTGVGPVVGYALAAGEVANMLRLWGKATALYQGMYAAVLFFQGSVIAELVNLDQLKIPDLGGRYTHPAI</sequence>
<protein>
    <recommendedName>
        <fullName evidence="3">Excreted virulence factor EspC (Type VII ESX diderm)</fullName>
    </recommendedName>
</protein>
<gene>
    <name evidence="1" type="ORF">Air01nite_27420</name>
</gene>